<evidence type="ECO:0000313" key="1">
    <source>
        <dbReference type="EMBL" id="KAA1096582.1"/>
    </source>
</evidence>
<keyword evidence="3" id="KW-1185">Reference proteome</keyword>
<proteinExistence type="predicted"/>
<evidence type="ECO:0000313" key="2">
    <source>
        <dbReference type="EMBL" id="KAA1131855.1"/>
    </source>
</evidence>
<name>A0A5B0P770_PUCGR</name>
<reference evidence="3 4" key="1">
    <citation type="submission" date="2019-05" db="EMBL/GenBank/DDBJ databases">
        <title>Emergence of the Ug99 lineage of the wheat stem rust pathogen through somatic hybridization.</title>
        <authorList>
            <person name="Li F."/>
            <person name="Upadhyaya N.M."/>
            <person name="Sperschneider J."/>
            <person name="Matny O."/>
            <person name="Nguyen-Phuc H."/>
            <person name="Mago R."/>
            <person name="Raley C."/>
            <person name="Miller M.E."/>
            <person name="Silverstein K.A.T."/>
            <person name="Henningsen E."/>
            <person name="Hirsch C.D."/>
            <person name="Visser B."/>
            <person name="Pretorius Z.A."/>
            <person name="Steffenson B.J."/>
            <person name="Schwessinger B."/>
            <person name="Dodds P.N."/>
            <person name="Figueroa M."/>
        </authorList>
    </citation>
    <scope>NUCLEOTIDE SEQUENCE [LARGE SCALE GENOMIC DNA]</scope>
    <source>
        <strain evidence="1">21-0</strain>
        <strain evidence="2 4">Ug99</strain>
    </source>
</reference>
<dbReference type="Proteomes" id="UP000325313">
    <property type="component" value="Unassembled WGS sequence"/>
</dbReference>
<dbReference type="EMBL" id="VSWC01000067">
    <property type="protein sequence ID" value="KAA1096582.1"/>
    <property type="molecule type" value="Genomic_DNA"/>
</dbReference>
<protein>
    <submittedName>
        <fullName evidence="1">Uncharacterized protein</fullName>
    </submittedName>
</protein>
<comment type="caution">
    <text evidence="1">The sequence shown here is derived from an EMBL/GenBank/DDBJ whole genome shotgun (WGS) entry which is preliminary data.</text>
</comment>
<organism evidence="1 3">
    <name type="scientific">Puccinia graminis f. sp. tritici</name>
    <dbReference type="NCBI Taxonomy" id="56615"/>
    <lineage>
        <taxon>Eukaryota</taxon>
        <taxon>Fungi</taxon>
        <taxon>Dikarya</taxon>
        <taxon>Basidiomycota</taxon>
        <taxon>Pucciniomycotina</taxon>
        <taxon>Pucciniomycetes</taxon>
        <taxon>Pucciniales</taxon>
        <taxon>Pucciniaceae</taxon>
        <taxon>Puccinia</taxon>
    </lineage>
</organism>
<dbReference type="AlphaFoldDB" id="A0A5B0P770"/>
<accession>A0A5B0P770</accession>
<dbReference type="Proteomes" id="UP000324748">
    <property type="component" value="Unassembled WGS sequence"/>
</dbReference>
<evidence type="ECO:0000313" key="4">
    <source>
        <dbReference type="Proteomes" id="UP000325313"/>
    </source>
</evidence>
<gene>
    <name evidence="1" type="ORF">PGT21_021430</name>
    <name evidence="2" type="ORF">PGTUg99_030583</name>
</gene>
<sequence>MRLPPSLIRLPAIQTALEWFPTSIRTDFRISSNRGYHFLTGGAQCKFFFTLTADNLFFDHLTRRSSPFPFLVGYWRIAYLVATRPLMARITYLRTRRWFPNFRISSPSGSRSSSRPLTDGWSQPAFPFLVGYPGMIYLVAPPPLLARMSDLRTRGRSPHFGVSSRSGSRPFTDGIVVSAAFPVSQHPPLRLFENGRRCSPSLGAKVLPTHTPPVSSLSDFFALGFSLLNLWSEFFFTMTAAKLFFVGRLRKSSFVDQLTRRSPPFMFLDIRLALSLSAIREWPDSSLTRAYAADLLKTS</sequence>
<evidence type="ECO:0000313" key="3">
    <source>
        <dbReference type="Proteomes" id="UP000324748"/>
    </source>
</evidence>
<dbReference type="EMBL" id="VDEP01000102">
    <property type="protein sequence ID" value="KAA1131855.1"/>
    <property type="molecule type" value="Genomic_DNA"/>
</dbReference>